<dbReference type="Proteomes" id="UP000039865">
    <property type="component" value="Unassembled WGS sequence"/>
</dbReference>
<feature type="region of interest" description="Disordered" evidence="2">
    <location>
        <begin position="1"/>
        <end position="20"/>
    </location>
</feature>
<sequence length="564" mass="68035">MSLPKNKAQTPGLTQQDFNSTMLDNTHLENIYMKITDKNGQINDKFLQLLEKLDIEPQDLIKKRIVKLKVIHDELLKKRKASADEFRHKKRYKIAPATIKLEPLQLNSAINAYNPQININQNSNSNFFMTQVNHNDIPPTPSKVQQRFNSLNPLIGEDPSGNKRNNLSTFLHARKENSMMVSPNHKPFLGEMGNNGHQTPNITKYRQRHDPTFQSFDLQREREKLFKFLKIKENSFKLREDLSLKMQEMMNKKELKLKKIQDRFKKDMKDKSQKIQKVEIQRETKKQWMNDRISMQYENADLEYQKYLDELRKRQQEKELKQKEMCLQEYKQYQRNFMKSQGNFHVFKKTLEEQARKTTVELDTLETRLNSHRERSVMIRDQVRQQIHSSLTRVAVAKEQLLLKHEAEEEQRLREFLERQDKKKAKLEKHEKAKQKMLNQKAQKNFKNRQNHSVMENYEDNSEMLMQSIMSKQNQIEQKIQTIKQKRQRDNQLKHERYTLVEKDHKRKQEKQKSQRERLKSRIFEKYLQIEEKVQKIRQSRASQIEFSRLAHEVQKQKVFQNYQ</sequence>
<protein>
    <submittedName>
        <fullName evidence="3">Uncharacterized protein</fullName>
    </submittedName>
</protein>
<gene>
    <name evidence="3" type="primary">Contig16792.g17886</name>
    <name evidence="3" type="ORF">STYLEM_7670</name>
</gene>
<evidence type="ECO:0000256" key="2">
    <source>
        <dbReference type="SAM" id="MobiDB-lite"/>
    </source>
</evidence>
<organism evidence="3 4">
    <name type="scientific">Stylonychia lemnae</name>
    <name type="common">Ciliate</name>
    <dbReference type="NCBI Taxonomy" id="5949"/>
    <lineage>
        <taxon>Eukaryota</taxon>
        <taxon>Sar</taxon>
        <taxon>Alveolata</taxon>
        <taxon>Ciliophora</taxon>
        <taxon>Intramacronucleata</taxon>
        <taxon>Spirotrichea</taxon>
        <taxon>Stichotrichia</taxon>
        <taxon>Sporadotrichida</taxon>
        <taxon>Oxytrichidae</taxon>
        <taxon>Stylonychinae</taxon>
        <taxon>Stylonychia</taxon>
    </lineage>
</organism>
<reference evidence="3 4" key="1">
    <citation type="submission" date="2014-06" db="EMBL/GenBank/DDBJ databases">
        <authorList>
            <person name="Swart Estienne"/>
        </authorList>
    </citation>
    <scope>NUCLEOTIDE SEQUENCE [LARGE SCALE GENOMIC DNA]</scope>
    <source>
        <strain evidence="3 4">130c</strain>
    </source>
</reference>
<dbReference type="AlphaFoldDB" id="A0A078ACW2"/>
<dbReference type="InParanoid" id="A0A078ACW2"/>
<proteinExistence type="predicted"/>
<evidence type="ECO:0000313" key="3">
    <source>
        <dbReference type="EMBL" id="CDW78688.1"/>
    </source>
</evidence>
<name>A0A078ACW2_STYLE</name>
<accession>A0A078ACW2</accession>
<dbReference type="EMBL" id="CCKQ01007331">
    <property type="protein sequence ID" value="CDW78688.1"/>
    <property type="molecule type" value="Genomic_DNA"/>
</dbReference>
<keyword evidence="4" id="KW-1185">Reference proteome</keyword>
<feature type="coiled-coil region" evidence="1">
    <location>
        <begin position="297"/>
        <end position="324"/>
    </location>
</feature>
<feature type="coiled-coil region" evidence="1">
    <location>
        <begin position="348"/>
        <end position="375"/>
    </location>
</feature>
<feature type="coiled-coil region" evidence="1">
    <location>
        <begin position="413"/>
        <end position="522"/>
    </location>
</feature>
<keyword evidence="1" id="KW-0175">Coiled coil</keyword>
<feature type="compositionally biased region" description="Polar residues" evidence="2">
    <location>
        <begin position="7"/>
        <end position="20"/>
    </location>
</feature>
<evidence type="ECO:0000313" key="4">
    <source>
        <dbReference type="Proteomes" id="UP000039865"/>
    </source>
</evidence>
<evidence type="ECO:0000256" key="1">
    <source>
        <dbReference type="SAM" id="Coils"/>
    </source>
</evidence>